<proteinExistence type="predicted"/>
<feature type="transmembrane region" description="Helical" evidence="1">
    <location>
        <begin position="109"/>
        <end position="133"/>
    </location>
</feature>
<gene>
    <name evidence="2" type="ORF">NNL39_06140</name>
</gene>
<dbReference type="Proteomes" id="UP001060039">
    <property type="component" value="Chromosome"/>
</dbReference>
<accession>A0ABY5FZV5</accession>
<keyword evidence="3" id="KW-1185">Reference proteome</keyword>
<evidence type="ECO:0000313" key="3">
    <source>
        <dbReference type="Proteomes" id="UP001060039"/>
    </source>
</evidence>
<reference evidence="2" key="1">
    <citation type="submission" date="2022-07" db="EMBL/GenBank/DDBJ databases">
        <title>Taxonomic analysis of Microcella humidisoli nov. sp., isolated from riverside soil.</title>
        <authorList>
            <person name="Molina K.M."/>
            <person name="Kim S.B."/>
        </authorList>
    </citation>
    <scope>NUCLEOTIDE SEQUENCE</scope>
    <source>
        <strain evidence="2">MMS21-STM10</strain>
    </source>
</reference>
<name>A0ABY5FZV5_9MICO</name>
<sequence length="208" mass="22588">MAVRLVQRFVLSAFLVWLVFLLEAQPLFADTTPLGFVLLNLVLLPVATWPLLSMFVARFRNDEVASSGRQSSESKSPASVSFQTASPPIATHQSDREDPNGQPRVSKSVWAALLLIGWASIYVWAGMLASGATPFNGVYFDEDGDANPTDSATAGWIIMPMLFFGNPLLGALLFAIVNYEEDESLGWVSGLVVGLFGAIVFVLLPQYT</sequence>
<keyword evidence="1" id="KW-0472">Membrane</keyword>
<keyword evidence="1" id="KW-1133">Transmembrane helix</keyword>
<evidence type="ECO:0000313" key="2">
    <source>
        <dbReference type="EMBL" id="UTT63671.1"/>
    </source>
</evidence>
<keyword evidence="1" id="KW-0812">Transmembrane</keyword>
<protein>
    <submittedName>
        <fullName evidence="2">Uncharacterized protein</fullName>
    </submittedName>
</protein>
<dbReference type="RefSeq" id="WP_255160804.1">
    <property type="nucleotide sequence ID" value="NZ_CP101497.1"/>
</dbReference>
<feature type="transmembrane region" description="Helical" evidence="1">
    <location>
        <begin position="184"/>
        <end position="204"/>
    </location>
</feature>
<organism evidence="2 3">
    <name type="scientific">Microcella humidisoli</name>
    <dbReference type="NCBI Taxonomy" id="2963406"/>
    <lineage>
        <taxon>Bacteria</taxon>
        <taxon>Bacillati</taxon>
        <taxon>Actinomycetota</taxon>
        <taxon>Actinomycetes</taxon>
        <taxon>Micrococcales</taxon>
        <taxon>Microbacteriaceae</taxon>
        <taxon>Microcella</taxon>
    </lineage>
</organism>
<evidence type="ECO:0000256" key="1">
    <source>
        <dbReference type="SAM" id="Phobius"/>
    </source>
</evidence>
<feature type="transmembrane region" description="Helical" evidence="1">
    <location>
        <begin position="153"/>
        <end position="177"/>
    </location>
</feature>
<feature type="transmembrane region" description="Helical" evidence="1">
    <location>
        <begin position="34"/>
        <end position="57"/>
    </location>
</feature>
<dbReference type="EMBL" id="CP101497">
    <property type="protein sequence ID" value="UTT63671.1"/>
    <property type="molecule type" value="Genomic_DNA"/>
</dbReference>